<comment type="caution">
    <text evidence="3">The sequence shown here is derived from an EMBL/GenBank/DDBJ whole genome shotgun (WGS) entry which is preliminary data.</text>
</comment>
<evidence type="ECO:0000313" key="4">
    <source>
        <dbReference type="Proteomes" id="UP000295063"/>
    </source>
</evidence>
<dbReference type="GO" id="GO:0003677">
    <property type="term" value="F:DNA binding"/>
    <property type="evidence" value="ECO:0007669"/>
    <property type="project" value="InterPro"/>
</dbReference>
<dbReference type="InterPro" id="IPR007560">
    <property type="entry name" value="Restrct_endonuc_IV_Mrr"/>
</dbReference>
<reference evidence="3 4" key="1">
    <citation type="submission" date="2019-03" db="EMBL/GenBank/DDBJ databases">
        <title>Genomic Encyclopedia of Type Strains, Phase IV (KMG-IV): sequencing the most valuable type-strain genomes for metagenomic binning, comparative biology and taxonomic classification.</title>
        <authorList>
            <person name="Goeker M."/>
        </authorList>
    </citation>
    <scope>NUCLEOTIDE SEQUENCE [LARGE SCALE GENOMIC DNA]</scope>
    <source>
        <strain evidence="3 4">DSM 15969</strain>
    </source>
</reference>
<keyword evidence="4" id="KW-1185">Reference proteome</keyword>
<keyword evidence="3" id="KW-0540">Nuclease</keyword>
<name>A0A4R1PKY5_9FIRM</name>
<evidence type="ECO:0000259" key="1">
    <source>
        <dbReference type="Pfam" id="PF04471"/>
    </source>
</evidence>
<keyword evidence="3" id="KW-0255">Endonuclease</keyword>
<dbReference type="AlphaFoldDB" id="A0A4R1PKY5"/>
<feature type="domain" description="Restriction endonuclease type IV Mrr" evidence="1">
    <location>
        <begin position="251"/>
        <end position="369"/>
    </location>
</feature>
<evidence type="ECO:0000259" key="2">
    <source>
        <dbReference type="Pfam" id="PF18062"/>
    </source>
</evidence>
<dbReference type="Pfam" id="PF18062">
    <property type="entry name" value="RE_AspBHI_N"/>
    <property type="match status" value="1"/>
</dbReference>
<dbReference type="EMBL" id="SLUI01000027">
    <property type="protein sequence ID" value="TCL31755.1"/>
    <property type="molecule type" value="Genomic_DNA"/>
</dbReference>
<dbReference type="Proteomes" id="UP000295063">
    <property type="component" value="Unassembled WGS sequence"/>
</dbReference>
<proteinExistence type="predicted"/>
<keyword evidence="3" id="KW-0378">Hydrolase</keyword>
<dbReference type="InterPro" id="IPR041409">
    <property type="entry name" value="RE_AspBHI_N"/>
</dbReference>
<dbReference type="RefSeq" id="WP_207900809.1">
    <property type="nucleotide sequence ID" value="NZ_SLUI01000027.1"/>
</dbReference>
<dbReference type="GO" id="GO:0004519">
    <property type="term" value="F:endonuclease activity"/>
    <property type="evidence" value="ECO:0007669"/>
    <property type="project" value="UniProtKB-KW"/>
</dbReference>
<dbReference type="GO" id="GO:0009307">
    <property type="term" value="P:DNA restriction-modification system"/>
    <property type="evidence" value="ECO:0007669"/>
    <property type="project" value="InterPro"/>
</dbReference>
<evidence type="ECO:0000313" key="3">
    <source>
        <dbReference type="EMBL" id="TCL31755.1"/>
    </source>
</evidence>
<organism evidence="3 4">
    <name type="scientific">Anaerospora hongkongensis</name>
    <dbReference type="NCBI Taxonomy" id="244830"/>
    <lineage>
        <taxon>Bacteria</taxon>
        <taxon>Bacillati</taxon>
        <taxon>Bacillota</taxon>
        <taxon>Negativicutes</taxon>
        <taxon>Selenomonadales</taxon>
        <taxon>Sporomusaceae</taxon>
        <taxon>Anaerospora</taxon>
    </lineage>
</organism>
<dbReference type="InterPro" id="IPR011335">
    <property type="entry name" value="Restrct_endonuc-II-like"/>
</dbReference>
<sequence>MKPKGHVAFEDLRSADLVIDAVYKGGKSGNLRDDVLSKLLGCGNAGGFRFLGKGPDYKLVVLFTTDNDPDWPDLLDPHTGLFVYYGDNKSPGHDAGSKKGNKLLETIYNRLHAQTAERRLIPPVFVFSRGIEGHDVVFRGLAVPGAEGMGTAEDLVALWRTSGSSRFQNYKAVLSILDVPVIPRAWINDIQAGNPLSRNCPAVWKSWSEGGVYRTLKSPRTVGYRSEAEQVPSTSVEKEIIKTIYEHFQSRPHDFELCAAEIIQLMDKRFEITEITRKSVDGGRDIIGKYNIGGAGNSIKIDFAVEAKCYAINNSVGVRYTSRLISRLRYRHFGIVITTSYIAAQAYKEIVEDGHPVLVIAARDIARIMLEAGISGAGEMKKWLEGKFP</sequence>
<accession>A0A4R1PKY5</accession>
<gene>
    <name evidence="3" type="ORF">EV210_1277</name>
</gene>
<feature type="domain" description="Restriction endonuclease AspBHI N-terminal" evidence="2">
    <location>
        <begin position="29"/>
        <end position="211"/>
    </location>
</feature>
<dbReference type="Pfam" id="PF04471">
    <property type="entry name" value="Mrr_cat"/>
    <property type="match status" value="1"/>
</dbReference>
<dbReference type="InterPro" id="IPR011856">
    <property type="entry name" value="tRNA_endonuc-like_dom_sf"/>
</dbReference>
<protein>
    <submittedName>
        <fullName evidence="3">Restriction endonuclease</fullName>
    </submittedName>
</protein>
<dbReference type="Gene3D" id="3.40.1350.10">
    <property type="match status" value="1"/>
</dbReference>
<dbReference type="SUPFAM" id="SSF52980">
    <property type="entry name" value="Restriction endonuclease-like"/>
    <property type="match status" value="1"/>
</dbReference>
<dbReference type="Gene3D" id="2.30.280.20">
    <property type="match status" value="1"/>
</dbReference>